<accession>A0ABC9BC39</accession>
<evidence type="ECO:0000313" key="4">
    <source>
        <dbReference type="Proteomes" id="UP001497457"/>
    </source>
</evidence>
<organism evidence="3 4">
    <name type="scientific">Urochloa decumbens</name>
    <dbReference type="NCBI Taxonomy" id="240449"/>
    <lineage>
        <taxon>Eukaryota</taxon>
        <taxon>Viridiplantae</taxon>
        <taxon>Streptophyta</taxon>
        <taxon>Embryophyta</taxon>
        <taxon>Tracheophyta</taxon>
        <taxon>Spermatophyta</taxon>
        <taxon>Magnoliopsida</taxon>
        <taxon>Liliopsida</taxon>
        <taxon>Poales</taxon>
        <taxon>Poaceae</taxon>
        <taxon>PACMAD clade</taxon>
        <taxon>Panicoideae</taxon>
        <taxon>Panicodae</taxon>
        <taxon>Paniceae</taxon>
        <taxon>Melinidinae</taxon>
        <taxon>Urochloa</taxon>
    </lineage>
</organism>
<dbReference type="Proteomes" id="UP001497457">
    <property type="component" value="Chromosome 25rd"/>
</dbReference>
<dbReference type="AlphaFoldDB" id="A0ABC9BC39"/>
<gene>
    <name evidence="3" type="ORF">URODEC1_LOCUS63527</name>
</gene>
<proteinExistence type="predicted"/>
<evidence type="ECO:0000313" key="3">
    <source>
        <dbReference type="EMBL" id="CAL4997730.1"/>
    </source>
</evidence>
<dbReference type="EMBL" id="OZ075135">
    <property type="protein sequence ID" value="CAL4997730.1"/>
    <property type="molecule type" value="Genomic_DNA"/>
</dbReference>
<keyword evidence="2" id="KW-0732">Signal</keyword>
<sequence length="71" mass="7527">MALRASSTGLVVLCFAALLLVSSFAAETSGAHDAGRTMERRLYADGDYEPAPAETYDTPSTPTYYGPPNNP</sequence>
<evidence type="ECO:0000256" key="2">
    <source>
        <dbReference type="SAM" id="SignalP"/>
    </source>
</evidence>
<feature type="chain" id="PRO_5044862833" evidence="2">
    <location>
        <begin position="26"/>
        <end position="71"/>
    </location>
</feature>
<name>A0ABC9BC39_9POAL</name>
<evidence type="ECO:0000256" key="1">
    <source>
        <dbReference type="SAM" id="MobiDB-lite"/>
    </source>
</evidence>
<reference evidence="4" key="1">
    <citation type="submission" date="2024-06" db="EMBL/GenBank/DDBJ databases">
        <authorList>
            <person name="Ryan C."/>
        </authorList>
    </citation>
    <scope>NUCLEOTIDE SEQUENCE [LARGE SCALE GENOMIC DNA]</scope>
</reference>
<protein>
    <submittedName>
        <fullName evidence="3">Uncharacterized protein</fullName>
    </submittedName>
</protein>
<feature type="region of interest" description="Disordered" evidence="1">
    <location>
        <begin position="43"/>
        <end position="71"/>
    </location>
</feature>
<reference evidence="3 4" key="2">
    <citation type="submission" date="2024-10" db="EMBL/GenBank/DDBJ databases">
        <authorList>
            <person name="Ryan C."/>
        </authorList>
    </citation>
    <scope>NUCLEOTIDE SEQUENCE [LARGE SCALE GENOMIC DNA]</scope>
</reference>
<keyword evidence="4" id="KW-1185">Reference proteome</keyword>
<feature type="signal peptide" evidence="2">
    <location>
        <begin position="1"/>
        <end position="25"/>
    </location>
</feature>